<dbReference type="AlphaFoldDB" id="A0A0J7MT37"/>
<evidence type="ECO:0000313" key="3">
    <source>
        <dbReference type="Proteomes" id="UP000036403"/>
    </source>
</evidence>
<reference evidence="2 3" key="1">
    <citation type="submission" date="2015-04" db="EMBL/GenBank/DDBJ databases">
        <title>Lasius niger genome sequencing.</title>
        <authorList>
            <person name="Konorov E.A."/>
            <person name="Nikitin M.A."/>
            <person name="Kirill M.V."/>
            <person name="Chang P."/>
        </authorList>
    </citation>
    <scope>NUCLEOTIDE SEQUENCE [LARGE SCALE GENOMIC DNA]</scope>
    <source>
        <tissue evidence="2">Whole</tissue>
    </source>
</reference>
<feature type="transmembrane region" description="Helical" evidence="1">
    <location>
        <begin position="162"/>
        <end position="184"/>
    </location>
</feature>
<dbReference type="EMBL" id="LBMM01018937">
    <property type="protein sequence ID" value="KMQ83665.1"/>
    <property type="molecule type" value="Genomic_DNA"/>
</dbReference>
<keyword evidence="1" id="KW-0472">Membrane</keyword>
<protein>
    <submittedName>
        <fullName evidence="2">Uncharacterized protein</fullName>
    </submittedName>
</protein>
<keyword evidence="1" id="KW-1133">Transmembrane helix</keyword>
<gene>
    <name evidence="2" type="ORF">RF55_19410</name>
</gene>
<dbReference type="OrthoDB" id="6617422at2759"/>
<keyword evidence="3" id="KW-1185">Reference proteome</keyword>
<dbReference type="PaxDb" id="67767-A0A0J7MT37"/>
<dbReference type="Proteomes" id="UP000036403">
    <property type="component" value="Unassembled WGS sequence"/>
</dbReference>
<name>A0A0J7MT37_LASNI</name>
<feature type="transmembrane region" description="Helical" evidence="1">
    <location>
        <begin position="204"/>
        <end position="224"/>
    </location>
</feature>
<sequence length="237" mass="28444">MDFFQVMKNRDVVTSEAETMEYFEETQEIHTQYNMYEYDKKITSKNLQNIPDQYLILKRRSTLADTESTDEELYDYEKFKMEYEQQLEYNIKHGKALNYTEKEEQVIPQETLKKIMNLKIFKNCTKEKPSQIGIKALECLLYDYQLTKDITHANKILSRTWLVLKVWLLIYICLAIPCWCQRGNFVNYGIFSLENYYMERLLLYKQYAILQDGAAVVFVVSFVFRKKELHSLNNIIQ</sequence>
<evidence type="ECO:0000256" key="1">
    <source>
        <dbReference type="SAM" id="Phobius"/>
    </source>
</evidence>
<accession>A0A0J7MT37</accession>
<keyword evidence="1" id="KW-0812">Transmembrane</keyword>
<comment type="caution">
    <text evidence="2">The sequence shown here is derived from an EMBL/GenBank/DDBJ whole genome shotgun (WGS) entry which is preliminary data.</text>
</comment>
<evidence type="ECO:0000313" key="2">
    <source>
        <dbReference type="EMBL" id="KMQ83665.1"/>
    </source>
</evidence>
<organism evidence="2 3">
    <name type="scientific">Lasius niger</name>
    <name type="common">Black garden ant</name>
    <dbReference type="NCBI Taxonomy" id="67767"/>
    <lineage>
        <taxon>Eukaryota</taxon>
        <taxon>Metazoa</taxon>
        <taxon>Ecdysozoa</taxon>
        <taxon>Arthropoda</taxon>
        <taxon>Hexapoda</taxon>
        <taxon>Insecta</taxon>
        <taxon>Pterygota</taxon>
        <taxon>Neoptera</taxon>
        <taxon>Endopterygota</taxon>
        <taxon>Hymenoptera</taxon>
        <taxon>Apocrita</taxon>
        <taxon>Aculeata</taxon>
        <taxon>Formicoidea</taxon>
        <taxon>Formicidae</taxon>
        <taxon>Formicinae</taxon>
        <taxon>Lasius</taxon>
        <taxon>Lasius</taxon>
    </lineage>
</organism>
<proteinExistence type="predicted"/>